<gene>
    <name evidence="2" type="ORF">IJ22_10650</name>
</gene>
<organism evidence="2 3">
    <name type="scientific">Paenibacillus naphthalenovorans</name>
    <dbReference type="NCBI Taxonomy" id="162209"/>
    <lineage>
        <taxon>Bacteria</taxon>
        <taxon>Bacillati</taxon>
        <taxon>Bacillota</taxon>
        <taxon>Bacilli</taxon>
        <taxon>Bacillales</taxon>
        <taxon>Paenibacillaceae</taxon>
        <taxon>Paenibacillus</taxon>
    </lineage>
</organism>
<accession>A0A0U2VYU2</accession>
<reference evidence="2 3" key="2">
    <citation type="journal article" date="2016" name="Genome Announc.">
        <title>Complete Genome Sequences of Two Interactive Moderate Thermophiles, Paenibacillus napthalenovorans 32O-Y and Paenibacillus sp. 32O-W.</title>
        <authorList>
            <person name="Butler R.R.III."/>
            <person name="Wang J."/>
            <person name="Stark B.C."/>
            <person name="Pombert J.F."/>
        </authorList>
    </citation>
    <scope>NUCLEOTIDE SEQUENCE [LARGE SCALE GENOMIC DNA]</scope>
    <source>
        <strain evidence="2 3">32O-Y</strain>
    </source>
</reference>
<evidence type="ECO:0000256" key="1">
    <source>
        <dbReference type="ARBA" id="ARBA00008103"/>
    </source>
</evidence>
<dbReference type="KEGG" id="pnp:IJ22_10650"/>
<evidence type="ECO:0000313" key="2">
    <source>
        <dbReference type="EMBL" id="ALS21444.1"/>
    </source>
</evidence>
<protein>
    <submittedName>
        <fullName evidence="2">Spore germination protein GerPA/GerPF</fullName>
    </submittedName>
</protein>
<dbReference type="EMBL" id="CP013652">
    <property type="protein sequence ID" value="ALS21444.1"/>
    <property type="molecule type" value="Genomic_DNA"/>
</dbReference>
<dbReference type="PATRIC" id="fig|162209.4.peg.1132"/>
<name>A0A0U2VYU2_9BACL</name>
<reference evidence="3" key="1">
    <citation type="submission" date="2015-12" db="EMBL/GenBank/DDBJ databases">
        <title>Complete genome sequences of two moderately thermophilic Paenibacillus species.</title>
        <authorList>
            <person name="Butler R.III."/>
            <person name="Wang J."/>
            <person name="Stark B.C."/>
            <person name="Pombert J.-F."/>
        </authorList>
    </citation>
    <scope>NUCLEOTIDE SEQUENCE [LARGE SCALE GENOMIC DNA]</scope>
    <source>
        <strain evidence="3">32O-Y</strain>
    </source>
</reference>
<dbReference type="RefSeq" id="WP_062407752.1">
    <property type="nucleotide sequence ID" value="NZ_BJCS01000028.1"/>
</dbReference>
<dbReference type="AlphaFoldDB" id="A0A0U2VYU2"/>
<dbReference type="PANTHER" id="PTHR37808:SF1">
    <property type="entry name" value="SPORE GERMINATION PROTEIN-LIKE PROTEIN YDZR"/>
    <property type="match status" value="1"/>
</dbReference>
<keyword evidence="3" id="KW-1185">Reference proteome</keyword>
<evidence type="ECO:0000313" key="3">
    <source>
        <dbReference type="Proteomes" id="UP000061660"/>
    </source>
</evidence>
<sequence>MPSIILAPIKVTGNAGELVFGDVLQITPKSTSKANAGAGGSNTGDFSATFTLISFTNTIDPDVADSNNAGNN</sequence>
<dbReference type="STRING" id="162209.IJ22_10650"/>
<dbReference type="Proteomes" id="UP000061660">
    <property type="component" value="Chromosome"/>
</dbReference>
<dbReference type="Pfam" id="PF10676">
    <property type="entry name" value="gerPA"/>
    <property type="match status" value="1"/>
</dbReference>
<dbReference type="OrthoDB" id="2691926at2"/>
<proteinExistence type="inferred from homology"/>
<dbReference type="PANTHER" id="PTHR37808">
    <property type="entry name" value="SPORE GERMINATION PROTEIN-LIKE PROTEIN YDZR-RELATED"/>
    <property type="match status" value="1"/>
</dbReference>
<dbReference type="InterPro" id="IPR019618">
    <property type="entry name" value="Spore_germination_GerPA"/>
</dbReference>
<comment type="similarity">
    <text evidence="1">Belongs to the GerPA/GerPF family.</text>
</comment>